<feature type="transmembrane region" description="Helical" evidence="8">
    <location>
        <begin position="340"/>
        <end position="366"/>
    </location>
</feature>
<feature type="compositionally biased region" description="Low complexity" evidence="7">
    <location>
        <begin position="1"/>
        <end position="19"/>
    </location>
</feature>
<dbReference type="EMBL" id="JALLBG020000030">
    <property type="protein sequence ID" value="KAL3771148.1"/>
    <property type="molecule type" value="Genomic_DNA"/>
</dbReference>
<keyword evidence="3 8" id="KW-0812">Transmembrane</keyword>
<dbReference type="AlphaFoldDB" id="A0ABD3N516"/>
<organism evidence="10 11">
    <name type="scientific">Discostella pseudostelligera</name>
    <dbReference type="NCBI Taxonomy" id="259834"/>
    <lineage>
        <taxon>Eukaryota</taxon>
        <taxon>Sar</taxon>
        <taxon>Stramenopiles</taxon>
        <taxon>Ochrophyta</taxon>
        <taxon>Bacillariophyta</taxon>
        <taxon>Coscinodiscophyceae</taxon>
        <taxon>Thalassiosirophycidae</taxon>
        <taxon>Stephanodiscales</taxon>
        <taxon>Stephanodiscaceae</taxon>
        <taxon>Discostella</taxon>
    </lineage>
</organism>
<evidence type="ECO:0000256" key="5">
    <source>
        <dbReference type="ARBA" id="ARBA00023136"/>
    </source>
</evidence>
<sequence>MNFPLSPSSSSASPLSPLLSDDDPTTGNKQSSHQQRQRWCRRRRLQHFFPSCLPSFNDPNTSSTRPAYLFPLFVIINIATMTDRSIIAGASREFSAFVSSAHDSPAVVQENPDVGIGLLQASFIFGYAISLLLSGHYVHKIRWRPLVCSGLCVWWLGVLGSGNAKQYNSFYVLLFSRMATGCSEAAFQVVAPPLIQDRGGKHTGLWLSIYLTGLPVGLAFGYVYGSFIANSNRWGWDWAFYFMCIASLPPLIVLMFVKDESNGGILGGAGESIEEGDVGGGGEFEGNRDSGENGENSGLAVHEPLLAAASDEDEVTQETHVNHQKFTVFSEIKACLSSPILVTVAIGWAAMIGIVASLGTFGGAYVLALQLYDDEREAAYWFGISAALAGVIGTPLGGRLADKVLDRYVSGTADYARSGEGVDDSLRHPIIASMLARINLLIIIAMLFVFPTLAMQEAAFFLAFLAIGWTLLFMTQTGISLITMLAVDRCHRPNALAFLMLTSHLLGDVPLPIILGLIKDKLAPACRVGSSGEFVDPEQCSEQKSGIRKSLAIAYTWVLWSLIFFEIARRLSQRHTRQESGKARIEEFSTNLLLHGEEGNREEGGFRYYHSRFQPPRAKVDGGE</sequence>
<feature type="transmembrane region" description="Helical" evidence="8">
    <location>
        <begin position="434"/>
        <end position="454"/>
    </location>
</feature>
<dbReference type="PANTHER" id="PTHR23505:SF79">
    <property type="entry name" value="PROTEIN SPINSTER"/>
    <property type="match status" value="1"/>
</dbReference>
<proteinExistence type="inferred from homology"/>
<feature type="transmembrane region" description="Helical" evidence="8">
    <location>
        <begin position="114"/>
        <end position="134"/>
    </location>
</feature>
<feature type="transmembrane region" description="Helical" evidence="8">
    <location>
        <begin position="238"/>
        <end position="257"/>
    </location>
</feature>
<dbReference type="SUPFAM" id="SSF103473">
    <property type="entry name" value="MFS general substrate transporter"/>
    <property type="match status" value="1"/>
</dbReference>
<feature type="transmembrane region" description="Helical" evidence="8">
    <location>
        <begin position="378"/>
        <end position="398"/>
    </location>
</feature>
<evidence type="ECO:0000256" key="1">
    <source>
        <dbReference type="ARBA" id="ARBA00004141"/>
    </source>
</evidence>
<evidence type="ECO:0000256" key="2">
    <source>
        <dbReference type="ARBA" id="ARBA00022448"/>
    </source>
</evidence>
<feature type="transmembrane region" description="Helical" evidence="8">
    <location>
        <begin position="460"/>
        <end position="483"/>
    </location>
</feature>
<dbReference type="GO" id="GO:0016020">
    <property type="term" value="C:membrane"/>
    <property type="evidence" value="ECO:0007669"/>
    <property type="project" value="UniProtKB-SubCell"/>
</dbReference>
<dbReference type="InterPro" id="IPR011701">
    <property type="entry name" value="MFS"/>
</dbReference>
<evidence type="ECO:0000256" key="3">
    <source>
        <dbReference type="ARBA" id="ARBA00022692"/>
    </source>
</evidence>
<dbReference type="Gene3D" id="1.20.1250.20">
    <property type="entry name" value="MFS general substrate transporter like domains"/>
    <property type="match status" value="1"/>
</dbReference>
<dbReference type="InterPro" id="IPR036259">
    <property type="entry name" value="MFS_trans_sf"/>
</dbReference>
<evidence type="ECO:0000313" key="10">
    <source>
        <dbReference type="EMBL" id="KAL3771148.1"/>
    </source>
</evidence>
<keyword evidence="11" id="KW-1185">Reference proteome</keyword>
<comment type="caution">
    <text evidence="10">The sequence shown here is derived from an EMBL/GenBank/DDBJ whole genome shotgun (WGS) entry which is preliminary data.</text>
</comment>
<feature type="region of interest" description="Disordered" evidence="7">
    <location>
        <begin position="1"/>
        <end position="37"/>
    </location>
</feature>
<keyword evidence="2" id="KW-0813">Transport</keyword>
<keyword evidence="5 8" id="KW-0472">Membrane</keyword>
<feature type="transmembrane region" description="Helical" evidence="8">
    <location>
        <begin position="203"/>
        <end position="226"/>
    </location>
</feature>
<evidence type="ECO:0000259" key="9">
    <source>
        <dbReference type="PROSITE" id="PS50850"/>
    </source>
</evidence>
<dbReference type="PROSITE" id="PS50850">
    <property type="entry name" value="MFS"/>
    <property type="match status" value="1"/>
</dbReference>
<keyword evidence="4 8" id="KW-1133">Transmembrane helix</keyword>
<evidence type="ECO:0000256" key="7">
    <source>
        <dbReference type="SAM" id="MobiDB-lite"/>
    </source>
</evidence>
<dbReference type="Proteomes" id="UP001530293">
    <property type="component" value="Unassembled WGS sequence"/>
</dbReference>
<evidence type="ECO:0000313" key="11">
    <source>
        <dbReference type="Proteomes" id="UP001530293"/>
    </source>
</evidence>
<evidence type="ECO:0000256" key="4">
    <source>
        <dbReference type="ARBA" id="ARBA00022989"/>
    </source>
</evidence>
<dbReference type="InterPro" id="IPR044770">
    <property type="entry name" value="MFS_spinster-like"/>
</dbReference>
<comment type="subcellular location">
    <subcellularLocation>
        <location evidence="1">Membrane</location>
        <topology evidence="1">Multi-pass membrane protein</topology>
    </subcellularLocation>
</comment>
<comment type="similarity">
    <text evidence="6">Belongs to the major facilitator superfamily. Spinster (TC 2.A.1.49) family.</text>
</comment>
<evidence type="ECO:0000256" key="6">
    <source>
        <dbReference type="ARBA" id="ARBA00024338"/>
    </source>
</evidence>
<reference evidence="10 11" key="1">
    <citation type="submission" date="2024-10" db="EMBL/GenBank/DDBJ databases">
        <title>Updated reference genomes for cyclostephanoid diatoms.</title>
        <authorList>
            <person name="Roberts W.R."/>
            <person name="Alverson A.J."/>
        </authorList>
    </citation>
    <scope>NUCLEOTIDE SEQUENCE [LARGE SCALE GENOMIC DNA]</scope>
    <source>
        <strain evidence="10 11">AJA232-27</strain>
    </source>
</reference>
<dbReference type="InterPro" id="IPR020846">
    <property type="entry name" value="MFS_dom"/>
</dbReference>
<accession>A0ABD3N516</accession>
<dbReference type="Pfam" id="PF07690">
    <property type="entry name" value="MFS_1"/>
    <property type="match status" value="1"/>
</dbReference>
<feature type="transmembrane region" description="Helical" evidence="8">
    <location>
        <begin position="551"/>
        <end position="568"/>
    </location>
</feature>
<name>A0ABD3N516_9STRA</name>
<evidence type="ECO:0000256" key="8">
    <source>
        <dbReference type="SAM" id="Phobius"/>
    </source>
</evidence>
<dbReference type="PANTHER" id="PTHR23505">
    <property type="entry name" value="SPINSTER"/>
    <property type="match status" value="1"/>
</dbReference>
<feature type="domain" description="Major facilitator superfamily (MFS) profile" evidence="9">
    <location>
        <begin position="69"/>
        <end position="572"/>
    </location>
</feature>
<feature type="region of interest" description="Disordered" evidence="7">
    <location>
        <begin position="275"/>
        <end position="295"/>
    </location>
</feature>
<feature type="transmembrane region" description="Helical" evidence="8">
    <location>
        <begin position="495"/>
        <end position="518"/>
    </location>
</feature>
<protein>
    <recommendedName>
        <fullName evidence="9">Major facilitator superfamily (MFS) profile domain-containing protein</fullName>
    </recommendedName>
</protein>
<gene>
    <name evidence="10" type="ORF">ACHAWU_004771</name>
</gene>